<evidence type="ECO:0000313" key="7">
    <source>
        <dbReference type="Proteomes" id="UP000744769"/>
    </source>
</evidence>
<proteinExistence type="predicted"/>
<evidence type="ECO:0000256" key="3">
    <source>
        <dbReference type="ARBA" id="ARBA00020586"/>
    </source>
</evidence>
<feature type="domain" description="Acyltransferase MbtK/IucB-like conserved" evidence="5">
    <location>
        <begin position="15"/>
        <end position="62"/>
    </location>
</feature>
<dbReference type="Gene3D" id="3.40.630.30">
    <property type="match status" value="1"/>
</dbReference>
<sequence length="188" mass="21142">MRPVYCDDLGVFAVRTVDPVTDGPLLHEWVTHPKARYWQMREATLSQVRETYGDIVAHPHRTAVLGFVDGLPCFLAERYDPARVELAGRYAALPGDIGMHFLCAPTQHPRHGFTRSVLSAVLTWLFEDPSVRRVVVEPDVRNLAVQAVNAAVGFRPAARIDLPDKQALLSFCTRDQFRPTTQTDKGHR</sequence>
<dbReference type="SUPFAM" id="SSF55729">
    <property type="entry name" value="Acyl-CoA N-acyltransferases (Nat)"/>
    <property type="match status" value="1"/>
</dbReference>
<dbReference type="AlphaFoldDB" id="A0A967B077"/>
<comment type="pathway">
    <text evidence="2">Siderophore biosynthesis; mycobactin biosynthesis.</text>
</comment>
<dbReference type="PANTHER" id="PTHR31438">
    <property type="entry name" value="LYSINE N-ACYLTRANSFERASE C17G9.06C-RELATED"/>
    <property type="match status" value="1"/>
</dbReference>
<dbReference type="Pfam" id="PF13523">
    <property type="entry name" value="Acetyltransf_8"/>
    <property type="match status" value="1"/>
</dbReference>
<keyword evidence="7" id="KW-1185">Reference proteome</keyword>
<dbReference type="InterPro" id="IPR019432">
    <property type="entry name" value="Acyltransferase_MbtK/IucB-like"/>
</dbReference>
<gene>
    <name evidence="6" type="ORF">G9U51_07445</name>
</gene>
<dbReference type="EMBL" id="JAAOIV010000004">
    <property type="protein sequence ID" value="NHN55614.1"/>
    <property type="molecule type" value="Genomic_DNA"/>
</dbReference>
<evidence type="ECO:0000259" key="5">
    <source>
        <dbReference type="SMART" id="SM01006"/>
    </source>
</evidence>
<protein>
    <recommendedName>
        <fullName evidence="3">Lysine N-acyltransferase MbtK</fullName>
    </recommendedName>
    <alternativeName>
        <fullName evidence="4">Mycobactin synthase protein K</fullName>
    </alternativeName>
</protein>
<comment type="function">
    <text evidence="1">Acyltransferase required for the direct transfer of medium- to long-chain fatty acyl moieties from a carrier protein (MbtL) on to the epsilon-amino group of lysine residue in the mycobactin core.</text>
</comment>
<dbReference type="InterPro" id="IPR016181">
    <property type="entry name" value="Acyl_CoA_acyltransferase"/>
</dbReference>
<accession>A0A967B077</accession>
<evidence type="ECO:0000313" key="6">
    <source>
        <dbReference type="EMBL" id="NHN55614.1"/>
    </source>
</evidence>
<dbReference type="GO" id="GO:0016410">
    <property type="term" value="F:N-acyltransferase activity"/>
    <property type="evidence" value="ECO:0007669"/>
    <property type="project" value="TreeGrafter"/>
</dbReference>
<evidence type="ECO:0000256" key="4">
    <source>
        <dbReference type="ARBA" id="ARBA00031122"/>
    </source>
</evidence>
<dbReference type="RefSeq" id="WP_166195458.1">
    <property type="nucleotide sequence ID" value="NZ_JAAOIV010000004.1"/>
</dbReference>
<evidence type="ECO:0000256" key="2">
    <source>
        <dbReference type="ARBA" id="ARBA00005102"/>
    </source>
</evidence>
<dbReference type="Proteomes" id="UP000744769">
    <property type="component" value="Unassembled WGS sequence"/>
</dbReference>
<dbReference type="SMART" id="SM01006">
    <property type="entry name" value="AlcB"/>
    <property type="match status" value="1"/>
</dbReference>
<name>A0A967B077_9MICO</name>
<dbReference type="PANTHER" id="PTHR31438:SF1">
    <property type="entry name" value="LYSINE N-ACYLTRANSFERASE C17G9.06C-RELATED"/>
    <property type="match status" value="1"/>
</dbReference>
<reference evidence="6" key="1">
    <citation type="submission" date="2020-03" db="EMBL/GenBank/DDBJ databases">
        <title>Draft sequencing of Calidifontibacter sp. DB0510.</title>
        <authorList>
            <person name="Kim D.-U."/>
        </authorList>
    </citation>
    <scope>NUCLEOTIDE SEQUENCE</scope>
    <source>
        <strain evidence="6">DB0510</strain>
    </source>
</reference>
<organism evidence="6 7">
    <name type="scientific">Metallococcus carri</name>
    <dbReference type="NCBI Taxonomy" id="1656884"/>
    <lineage>
        <taxon>Bacteria</taxon>
        <taxon>Bacillati</taxon>
        <taxon>Actinomycetota</taxon>
        <taxon>Actinomycetes</taxon>
        <taxon>Micrococcales</taxon>
        <taxon>Dermacoccaceae</taxon>
        <taxon>Metallococcus</taxon>
    </lineage>
</organism>
<comment type="caution">
    <text evidence="6">The sequence shown here is derived from an EMBL/GenBank/DDBJ whole genome shotgun (WGS) entry which is preliminary data.</text>
</comment>
<dbReference type="GO" id="GO:0019290">
    <property type="term" value="P:siderophore biosynthetic process"/>
    <property type="evidence" value="ECO:0007669"/>
    <property type="project" value="InterPro"/>
</dbReference>
<evidence type="ECO:0000256" key="1">
    <source>
        <dbReference type="ARBA" id="ARBA00003818"/>
    </source>
</evidence>